<dbReference type="RefSeq" id="WP_189349786.1">
    <property type="nucleotide sequence ID" value="NZ_BMXK01000007.1"/>
</dbReference>
<comment type="caution">
    <text evidence="1">The sequence shown here is derived from an EMBL/GenBank/DDBJ whole genome shotgun (WGS) entry which is preliminary data.</text>
</comment>
<gene>
    <name evidence="1" type="ORF">GCM10008096_17610</name>
</gene>
<reference evidence="2" key="1">
    <citation type="journal article" date="2019" name="Int. J. Syst. Evol. Microbiol.">
        <title>The Global Catalogue of Microorganisms (GCM) 10K type strain sequencing project: providing services to taxonomists for standard genome sequencing and annotation.</title>
        <authorList>
            <consortium name="The Broad Institute Genomics Platform"/>
            <consortium name="The Broad Institute Genome Sequencing Center for Infectious Disease"/>
            <person name="Wu L."/>
            <person name="Ma J."/>
        </authorList>
    </citation>
    <scope>NUCLEOTIDE SEQUENCE [LARGE SCALE GENOMIC DNA]</scope>
    <source>
        <strain evidence="2">KCTC 19466</strain>
    </source>
</reference>
<evidence type="ECO:0000313" key="2">
    <source>
        <dbReference type="Proteomes" id="UP000642819"/>
    </source>
</evidence>
<keyword evidence="2" id="KW-1185">Reference proteome</keyword>
<protein>
    <submittedName>
        <fullName evidence="1">Uncharacterized protein</fullName>
    </submittedName>
</protein>
<evidence type="ECO:0000313" key="1">
    <source>
        <dbReference type="EMBL" id="GHD07147.1"/>
    </source>
</evidence>
<name>A0ABQ3GHL3_9MICC</name>
<dbReference type="EMBL" id="BMXK01000007">
    <property type="protein sequence ID" value="GHD07147.1"/>
    <property type="molecule type" value="Genomic_DNA"/>
</dbReference>
<proteinExistence type="predicted"/>
<organism evidence="1 2">
    <name type="scientific">Zhihengliuella salsuginis</name>
    <dbReference type="NCBI Taxonomy" id="578222"/>
    <lineage>
        <taxon>Bacteria</taxon>
        <taxon>Bacillati</taxon>
        <taxon>Actinomycetota</taxon>
        <taxon>Actinomycetes</taxon>
        <taxon>Micrococcales</taxon>
        <taxon>Micrococcaceae</taxon>
        <taxon>Zhihengliuella</taxon>
    </lineage>
</organism>
<dbReference type="Proteomes" id="UP000642819">
    <property type="component" value="Unassembled WGS sequence"/>
</dbReference>
<sequence length="72" mass="7647">MTGDQLLIDLLLHGFAVLDDDDDPVLLRADGSPIDKPDACTQAEEKLFQQVVGPAAAAVVGEGEEFQGRRPA</sequence>
<accession>A0ABQ3GHL3</accession>